<feature type="signal peptide" evidence="2">
    <location>
        <begin position="1"/>
        <end position="28"/>
    </location>
</feature>
<evidence type="ECO:0000313" key="3">
    <source>
        <dbReference type="EMBL" id="OBA77912.1"/>
    </source>
</evidence>
<protein>
    <recommendedName>
        <fullName evidence="5">PE-PGRS family protein</fullName>
    </recommendedName>
</protein>
<dbReference type="AlphaFoldDB" id="A0A1A0LXT0"/>
<keyword evidence="2" id="KW-0732">Signal</keyword>
<reference evidence="3 4" key="1">
    <citation type="submission" date="2016-06" db="EMBL/GenBank/DDBJ databases">
        <authorList>
            <person name="Kjaerup R.B."/>
            <person name="Dalgaard T.S."/>
            <person name="Juul-Madsen H.R."/>
        </authorList>
    </citation>
    <scope>NUCLEOTIDE SEQUENCE [LARGE SCALE GENOMIC DNA]</scope>
    <source>
        <strain evidence="3 4">1199456.5</strain>
    </source>
</reference>
<gene>
    <name evidence="3" type="ORF">A5642_00415</name>
</gene>
<name>A0A1A0LXT0_MYCMU</name>
<organism evidence="3 4">
    <name type="scientific">Mycolicibacterium mucogenicum</name>
    <name type="common">Mycobacterium mucogenicum</name>
    <dbReference type="NCBI Taxonomy" id="56689"/>
    <lineage>
        <taxon>Bacteria</taxon>
        <taxon>Bacillati</taxon>
        <taxon>Actinomycetota</taxon>
        <taxon>Actinomycetes</taxon>
        <taxon>Mycobacteriales</taxon>
        <taxon>Mycobacteriaceae</taxon>
        <taxon>Mycolicibacterium</taxon>
    </lineage>
</organism>
<sequence length="552" mass="53962">MHTAARPFASVGVSLAGAAAIAVAPVMAPTVSTQIHHMEAQLERAAVHLTAAANPFEAYAQAFNNTVASLQTIVSTAQTNGPTPILTAALNNQLAALQDLLKLVSSPGSVKVDPSPQPAVPFASAPPLLNALGSTLGQIGTNLTTAVPPLLAAAVNDLAKGNVEDATNQLLLVGLNALIPLTNLLGPGINSIAYPLQGLVSAIDKLGPLGVIAANPLQNAVNVLNTLNQGFGGLQPSNALVIVGGLLGPLIQAPAALGAAVQDVIDATHTGDLGKVATALVSIPATVLNGVLNGGYGPDLSTVIDTGLPGVPLYAGGLLTSFGINIGDGPLGFTVNLPGPVAALQLLQKLVADALKPPPVTTAKTAAAATTAPVAANTVPAADATTIALPAATVVKAVPAKAATDTTQPADQTTTKTDTTKTDTTSSTDAGTKTPVTKPDSSTGTGTGKDTATDTSGTTKPADTGSGSTTGSTSGSSDTGSTGTPGTGTTPTKGQGKGADHATGGDSKSGADGGDTKGGTKSETKPGKTGTKPAKAPRGAGHTKESKSSHAK</sequence>
<evidence type="ECO:0008006" key="5">
    <source>
        <dbReference type="Google" id="ProtNLM"/>
    </source>
</evidence>
<feature type="compositionally biased region" description="Basic and acidic residues" evidence="1">
    <location>
        <begin position="514"/>
        <end position="526"/>
    </location>
</feature>
<evidence type="ECO:0000313" key="4">
    <source>
        <dbReference type="Proteomes" id="UP000093962"/>
    </source>
</evidence>
<dbReference type="RefSeq" id="WP_060999339.1">
    <property type="nucleotide sequence ID" value="NZ_LSKA01000034.1"/>
</dbReference>
<dbReference type="Proteomes" id="UP000093962">
    <property type="component" value="Unassembled WGS sequence"/>
</dbReference>
<dbReference type="EMBL" id="LZSF01000272">
    <property type="protein sequence ID" value="OBA77912.1"/>
    <property type="molecule type" value="Genomic_DNA"/>
</dbReference>
<feature type="region of interest" description="Disordered" evidence="1">
    <location>
        <begin position="400"/>
        <end position="552"/>
    </location>
</feature>
<feature type="compositionally biased region" description="Basic and acidic residues" evidence="1">
    <location>
        <begin position="542"/>
        <end position="552"/>
    </location>
</feature>
<accession>A0A1A0LXT0</accession>
<comment type="caution">
    <text evidence="3">The sequence shown here is derived from an EMBL/GenBank/DDBJ whole genome shotgun (WGS) entry which is preliminary data.</text>
</comment>
<evidence type="ECO:0000256" key="2">
    <source>
        <dbReference type="SAM" id="SignalP"/>
    </source>
</evidence>
<feature type="compositionally biased region" description="Low complexity" evidence="1">
    <location>
        <begin position="400"/>
        <end position="494"/>
    </location>
</feature>
<dbReference type="OrthoDB" id="4604193at2"/>
<evidence type="ECO:0000256" key="1">
    <source>
        <dbReference type="SAM" id="MobiDB-lite"/>
    </source>
</evidence>
<proteinExistence type="predicted"/>
<feature type="chain" id="PRO_5008294576" description="PE-PGRS family protein" evidence="2">
    <location>
        <begin position="29"/>
        <end position="552"/>
    </location>
</feature>